<sequence length="568" mass="67397">MKKTKICCFDISSDIIDYLSENFDVYDGSLGKKVEIKYSCNHIQYLLANYDIPDNLHEYDVIIDDMHKDDIIKYKEEEHKRKYIAGKEAYYFQVFRPQNIFDPIPLGCKFLGLEETKNAQRNIIKILFQDRVYRIDYKSVNRFYSCDEEYYQYSNYEHIHCFCSTPLYGTETFICDNNLSRLIFERYKDEVCYYQTFFHPTKSIDGKNIPNDNFIPLLQNNHGDIVSYAYISSDAIEFMLPQTKNKLTLLKILFNEVLFKSFSDYFPSIKANSWIEKEDYFLPGYKDLLFLKEQNKKEFERKNKELDIEIKKNDKKFNFLHKILTETGDSLVHALIEYFKWLGFEKIIDKDTTVRNGLYEEDIQIDLGEDGILIIEAKGVNGTSTDAECSQIHKIKFRRCKERKSFDVKALYIVNNERNIEPLKRTIPPFNENQRKDAVNDERGLLYTWQLFNLYYNIENGFITKEEARKRILDFGLINLEPQLLELGKPYQYFQNHTVACIDLNNNEIAKNDYLAYSIDGKWQKVEILELEQNHKQQDKVSNGKVGIKVKERLPECVLYHMKSLHNN</sequence>
<evidence type="ECO:0000313" key="2">
    <source>
        <dbReference type="EMBL" id="MBM6757273.1"/>
    </source>
</evidence>
<keyword evidence="1" id="KW-0175">Coiled coil</keyword>
<comment type="caution">
    <text evidence="2">The sequence shown here is derived from an EMBL/GenBank/DDBJ whole genome shotgun (WGS) entry which is preliminary data.</text>
</comment>
<organism evidence="2 3">
    <name type="scientific">Bacteroides mediterraneensis</name>
    <dbReference type="NCBI Taxonomy" id="1841856"/>
    <lineage>
        <taxon>Bacteria</taxon>
        <taxon>Pseudomonadati</taxon>
        <taxon>Bacteroidota</taxon>
        <taxon>Bacteroidia</taxon>
        <taxon>Bacteroidales</taxon>
        <taxon>Bacteroidaceae</taxon>
        <taxon>Bacteroides</taxon>
    </lineage>
</organism>
<accession>A0ABS2ERT5</accession>
<reference evidence="2 3" key="1">
    <citation type="journal article" date="2021" name="Sci. Rep.">
        <title>The distribution of antibiotic resistance genes in chicken gut microbiota commensals.</title>
        <authorList>
            <person name="Juricova H."/>
            <person name="Matiasovicova J."/>
            <person name="Kubasova T."/>
            <person name="Cejkova D."/>
            <person name="Rychlik I."/>
        </authorList>
    </citation>
    <scope>NUCLEOTIDE SEQUENCE [LARGE SCALE GENOMIC DNA]</scope>
    <source>
        <strain evidence="2 3">An801</strain>
    </source>
</reference>
<keyword evidence="3" id="KW-1185">Reference proteome</keyword>
<dbReference type="RefSeq" id="WP_204473835.1">
    <property type="nucleotide sequence ID" value="NZ_JACJJW010000002.1"/>
</dbReference>
<proteinExistence type="predicted"/>
<name>A0ABS2ERT5_9BACE</name>
<dbReference type="EMBL" id="JACJJW010000002">
    <property type="protein sequence ID" value="MBM6757273.1"/>
    <property type="molecule type" value="Genomic_DNA"/>
</dbReference>
<gene>
    <name evidence="2" type="ORF">H6A31_00955</name>
</gene>
<protein>
    <recommendedName>
        <fullName evidence="4">NERD domain-containing protein</fullName>
    </recommendedName>
</protein>
<evidence type="ECO:0008006" key="4">
    <source>
        <dbReference type="Google" id="ProtNLM"/>
    </source>
</evidence>
<evidence type="ECO:0000256" key="1">
    <source>
        <dbReference type="SAM" id="Coils"/>
    </source>
</evidence>
<feature type="coiled-coil region" evidence="1">
    <location>
        <begin position="289"/>
        <end position="316"/>
    </location>
</feature>
<evidence type="ECO:0000313" key="3">
    <source>
        <dbReference type="Proteomes" id="UP000703295"/>
    </source>
</evidence>
<dbReference type="Proteomes" id="UP000703295">
    <property type="component" value="Unassembled WGS sequence"/>
</dbReference>